<keyword evidence="1" id="KW-0812">Transmembrane</keyword>
<dbReference type="EMBL" id="HACA01031707">
    <property type="protein sequence ID" value="CDW49068.1"/>
    <property type="molecule type" value="Transcribed_RNA"/>
</dbReference>
<proteinExistence type="predicted"/>
<feature type="transmembrane region" description="Helical" evidence="1">
    <location>
        <begin position="12"/>
        <end position="37"/>
    </location>
</feature>
<reference evidence="2" key="1">
    <citation type="submission" date="2014-05" db="EMBL/GenBank/DDBJ databases">
        <authorList>
            <person name="Chronopoulou M."/>
        </authorList>
    </citation>
    <scope>NUCLEOTIDE SEQUENCE</scope>
    <source>
        <tissue evidence="2">Whole organism</tissue>
    </source>
</reference>
<keyword evidence="1" id="KW-1133">Transmembrane helix</keyword>
<evidence type="ECO:0000256" key="1">
    <source>
        <dbReference type="SAM" id="Phobius"/>
    </source>
</evidence>
<keyword evidence="1" id="KW-0472">Membrane</keyword>
<sequence length="63" mass="7715">MQQHFRSSAKTHIYYCYLSHIAIYLTFKASFFLITFLKYNFDSEPRFVIIYNLQKQYNYLNNG</sequence>
<evidence type="ECO:0000313" key="2">
    <source>
        <dbReference type="EMBL" id="CDW49068.1"/>
    </source>
</evidence>
<organism evidence="2">
    <name type="scientific">Lepeophtheirus salmonis</name>
    <name type="common">Salmon louse</name>
    <name type="synonym">Caligus salmonis</name>
    <dbReference type="NCBI Taxonomy" id="72036"/>
    <lineage>
        <taxon>Eukaryota</taxon>
        <taxon>Metazoa</taxon>
        <taxon>Ecdysozoa</taxon>
        <taxon>Arthropoda</taxon>
        <taxon>Crustacea</taxon>
        <taxon>Multicrustacea</taxon>
        <taxon>Hexanauplia</taxon>
        <taxon>Copepoda</taxon>
        <taxon>Siphonostomatoida</taxon>
        <taxon>Caligidae</taxon>
        <taxon>Lepeophtheirus</taxon>
    </lineage>
</organism>
<accession>A0A0K2VEV6</accession>
<protein>
    <submittedName>
        <fullName evidence="2">Uncharacterized protein</fullName>
    </submittedName>
</protein>
<dbReference type="AlphaFoldDB" id="A0A0K2VEV6"/>
<name>A0A0K2VEV6_LEPSM</name>